<feature type="chain" id="PRO_5015774762" description="ThuA-like domain-containing protein" evidence="1">
    <location>
        <begin position="20"/>
        <end position="242"/>
    </location>
</feature>
<dbReference type="OrthoDB" id="9816308at2"/>
<reference evidence="3 4" key="1">
    <citation type="submission" date="2018-04" db="EMBL/GenBank/DDBJ databases">
        <title>Genomic Encyclopedia of Archaeal and Bacterial Type Strains, Phase II (KMG-II): from individual species to whole genera.</title>
        <authorList>
            <person name="Goeker M."/>
        </authorList>
    </citation>
    <scope>NUCLEOTIDE SEQUENCE [LARGE SCALE GENOMIC DNA]</scope>
    <source>
        <strain evidence="3 4">DSM 26809</strain>
    </source>
</reference>
<accession>A0A2T5J9N5</accession>
<dbReference type="EMBL" id="QAOQ01000004">
    <property type="protein sequence ID" value="PTQ96790.1"/>
    <property type="molecule type" value="Genomic_DNA"/>
</dbReference>
<gene>
    <name evidence="3" type="ORF">C8P68_104279</name>
</gene>
<dbReference type="PANTHER" id="PTHR40469:SF2">
    <property type="entry name" value="GALACTOSE-BINDING DOMAIN-LIKE SUPERFAMILY PROTEIN"/>
    <property type="match status" value="1"/>
</dbReference>
<dbReference type="AlphaFoldDB" id="A0A2T5J9N5"/>
<comment type="caution">
    <text evidence="3">The sequence shown here is derived from an EMBL/GenBank/DDBJ whole genome shotgun (WGS) entry which is preliminary data.</text>
</comment>
<dbReference type="InterPro" id="IPR029062">
    <property type="entry name" value="Class_I_gatase-like"/>
</dbReference>
<protein>
    <recommendedName>
        <fullName evidence="2">ThuA-like domain-containing protein</fullName>
    </recommendedName>
</protein>
<feature type="signal peptide" evidence="1">
    <location>
        <begin position="1"/>
        <end position="19"/>
    </location>
</feature>
<dbReference type="Pfam" id="PF06283">
    <property type="entry name" value="ThuA"/>
    <property type="match status" value="1"/>
</dbReference>
<keyword evidence="4" id="KW-1185">Reference proteome</keyword>
<dbReference type="PANTHER" id="PTHR40469">
    <property type="entry name" value="SECRETED GLYCOSYL HYDROLASE"/>
    <property type="match status" value="1"/>
</dbReference>
<dbReference type="RefSeq" id="WP_107828737.1">
    <property type="nucleotide sequence ID" value="NZ_CP160205.1"/>
</dbReference>
<name>A0A2T5J9N5_9SPHI</name>
<dbReference type="Proteomes" id="UP000244168">
    <property type="component" value="Unassembled WGS sequence"/>
</dbReference>
<evidence type="ECO:0000313" key="4">
    <source>
        <dbReference type="Proteomes" id="UP000244168"/>
    </source>
</evidence>
<feature type="domain" description="ThuA-like" evidence="2">
    <location>
        <begin position="26"/>
        <end position="238"/>
    </location>
</feature>
<dbReference type="InterPro" id="IPR029010">
    <property type="entry name" value="ThuA-like"/>
</dbReference>
<evidence type="ECO:0000256" key="1">
    <source>
        <dbReference type="SAM" id="SignalP"/>
    </source>
</evidence>
<dbReference type="Gene3D" id="3.40.50.880">
    <property type="match status" value="1"/>
</dbReference>
<organism evidence="3 4">
    <name type="scientific">Mucilaginibacter yixingensis</name>
    <dbReference type="NCBI Taxonomy" id="1295612"/>
    <lineage>
        <taxon>Bacteria</taxon>
        <taxon>Pseudomonadati</taxon>
        <taxon>Bacteroidota</taxon>
        <taxon>Sphingobacteriia</taxon>
        <taxon>Sphingobacteriales</taxon>
        <taxon>Sphingobacteriaceae</taxon>
        <taxon>Mucilaginibacter</taxon>
    </lineage>
</organism>
<keyword evidence="1" id="KW-0732">Signal</keyword>
<sequence>MKKKIIGALTALAVVLSFAATKPKNKVLIFSLTKGYHHASIADGITAIKQIGEREAFEVDTTTNPALFTDANLKQYKALIFLSPTGNDLFNADQQQAFVNFIHKGGGFVGIHAATDCLYTWPWYGQLVGAYFVKHPKIQQAQLQIVDHKHLSTKTLPDTWLHTDEWYNFKDVSSKLHVLIKVDEKSYEGGTMGEEHPIAWYQQFEGGRAFYTELGHTAEDFKTDTLFLTHLTGGIKYALGQK</sequence>
<evidence type="ECO:0000259" key="2">
    <source>
        <dbReference type="Pfam" id="PF06283"/>
    </source>
</evidence>
<evidence type="ECO:0000313" key="3">
    <source>
        <dbReference type="EMBL" id="PTQ96790.1"/>
    </source>
</evidence>
<dbReference type="SUPFAM" id="SSF52317">
    <property type="entry name" value="Class I glutamine amidotransferase-like"/>
    <property type="match status" value="1"/>
</dbReference>
<proteinExistence type="predicted"/>